<accession>A0AAW9QS65</accession>
<proteinExistence type="predicted"/>
<dbReference type="PANTHER" id="PTHR44835">
    <property type="entry name" value="UDP-N-ACETYLGLUCOSAMINE--PEPTIDE N-ACETYLGLUCOSAMINYLTRANSFERASE SPINDLY-RELATED"/>
    <property type="match status" value="1"/>
</dbReference>
<keyword evidence="4" id="KW-0677">Repeat</keyword>
<dbReference type="GO" id="GO:0016757">
    <property type="term" value="F:glycosyltransferase activity"/>
    <property type="evidence" value="ECO:0007669"/>
    <property type="project" value="UniProtKB-KW"/>
</dbReference>
<feature type="domain" description="O-GlcNAc transferase C-terminal" evidence="6">
    <location>
        <begin position="517"/>
        <end position="705"/>
    </location>
</feature>
<evidence type="ECO:0000259" key="6">
    <source>
        <dbReference type="Pfam" id="PF13844"/>
    </source>
</evidence>
<name>A0AAW9QS65_9CHRO</name>
<organism evidence="7 8">
    <name type="scientific">Pannus brasiliensis CCIBt3594</name>
    <dbReference type="NCBI Taxonomy" id="1427578"/>
    <lineage>
        <taxon>Bacteria</taxon>
        <taxon>Bacillati</taxon>
        <taxon>Cyanobacteriota</taxon>
        <taxon>Cyanophyceae</taxon>
        <taxon>Oscillatoriophycideae</taxon>
        <taxon>Chroococcales</taxon>
        <taxon>Microcystaceae</taxon>
        <taxon>Pannus</taxon>
    </lineage>
</organism>
<evidence type="ECO:0000256" key="3">
    <source>
        <dbReference type="ARBA" id="ARBA00022679"/>
    </source>
</evidence>
<evidence type="ECO:0000256" key="5">
    <source>
        <dbReference type="ARBA" id="ARBA00022803"/>
    </source>
</evidence>
<dbReference type="PANTHER" id="PTHR44835:SF1">
    <property type="entry name" value="PROTEIN O-GLCNAC TRANSFERASE"/>
    <property type="match status" value="1"/>
</dbReference>
<keyword evidence="2" id="KW-0328">Glycosyltransferase</keyword>
<dbReference type="RefSeq" id="WP_332863602.1">
    <property type="nucleotide sequence ID" value="NZ_JBAFSM010000004.1"/>
</dbReference>
<feature type="domain" description="O-GlcNAc transferase C-terminal" evidence="6">
    <location>
        <begin position="341"/>
        <end position="507"/>
    </location>
</feature>
<dbReference type="InterPro" id="IPR051939">
    <property type="entry name" value="Glycosyltr_41/O-GlcNAc_trsf"/>
</dbReference>
<evidence type="ECO:0000256" key="4">
    <source>
        <dbReference type="ARBA" id="ARBA00022737"/>
    </source>
</evidence>
<dbReference type="EMBL" id="JBAFSM010000004">
    <property type="protein sequence ID" value="MEG3436148.1"/>
    <property type="molecule type" value="Genomic_DNA"/>
</dbReference>
<dbReference type="InterPro" id="IPR029489">
    <property type="entry name" value="OGT/SEC/SPY_C"/>
</dbReference>
<dbReference type="SUPFAM" id="SSF53756">
    <property type="entry name" value="UDP-Glycosyltransferase/glycogen phosphorylase"/>
    <property type="match status" value="1"/>
</dbReference>
<reference evidence="7 8" key="1">
    <citation type="submission" date="2024-01" db="EMBL/GenBank/DDBJ databases">
        <title>Genomic insights into the taxonomy and metabolism of the cyanobacterium Pannus brasiliensis CCIBt3594.</title>
        <authorList>
            <person name="Machado M."/>
            <person name="Botero N.B."/>
            <person name="Andreote A.P.D."/>
            <person name="Feitosa A.M.T."/>
            <person name="Popin R."/>
            <person name="Sivonen K."/>
            <person name="Fiore M.F."/>
        </authorList>
    </citation>
    <scope>NUCLEOTIDE SEQUENCE [LARGE SCALE GENOMIC DNA]</scope>
    <source>
        <strain evidence="7 8">CCIBt3594</strain>
    </source>
</reference>
<evidence type="ECO:0000313" key="7">
    <source>
        <dbReference type="EMBL" id="MEG3436148.1"/>
    </source>
</evidence>
<dbReference type="InterPro" id="IPR011990">
    <property type="entry name" value="TPR-like_helical_dom_sf"/>
</dbReference>
<comment type="pathway">
    <text evidence="1">Protein modification; protein glycosylation.</text>
</comment>
<dbReference type="Gene3D" id="1.25.40.10">
    <property type="entry name" value="Tetratricopeptide repeat domain"/>
    <property type="match status" value="1"/>
</dbReference>
<keyword evidence="3 7" id="KW-0808">Transferase</keyword>
<dbReference type="SUPFAM" id="SSF48452">
    <property type="entry name" value="TPR-like"/>
    <property type="match status" value="1"/>
</dbReference>
<evidence type="ECO:0000256" key="1">
    <source>
        <dbReference type="ARBA" id="ARBA00004922"/>
    </source>
</evidence>
<dbReference type="Proteomes" id="UP001328733">
    <property type="component" value="Unassembled WGS sequence"/>
</dbReference>
<dbReference type="Gene3D" id="3.40.50.2000">
    <property type="entry name" value="Glycogen Phosphorylase B"/>
    <property type="match status" value="1"/>
</dbReference>
<evidence type="ECO:0000256" key="2">
    <source>
        <dbReference type="ARBA" id="ARBA00022676"/>
    </source>
</evidence>
<comment type="caution">
    <text evidence="7">The sequence shown here is derived from an EMBL/GenBank/DDBJ whole genome shotgun (WGS) entry which is preliminary data.</text>
</comment>
<keyword evidence="5" id="KW-0802">TPR repeat</keyword>
<protein>
    <submittedName>
        <fullName evidence="7">O-linked N-acetylglucosamine transferase, SPINDLY family protein</fullName>
    </submittedName>
</protein>
<dbReference type="Gene3D" id="3.40.50.11380">
    <property type="match status" value="1"/>
</dbReference>
<evidence type="ECO:0000313" key="8">
    <source>
        <dbReference type="Proteomes" id="UP001328733"/>
    </source>
</evidence>
<dbReference type="AlphaFoldDB" id="A0AAW9QS65"/>
<sequence length="721" mass="84531">MPWNVEVNRWIESGEYDRAVRFYEELIETEPEEIRHYWYLGLAYLLVGREEEARTTWFFVLSGMEETELDTRTAELVAVLEEEANRQTELDTLDRVWLIRGYIREIVPDYLDNLLRLILVEARLDRFHPDRLQEWDIIDLVATREIDPRLLEQGLEMAIGYPHTHSIEFARAGLSHFPEPPECLARILIKTKQIAYQRKLPHFSSDLLEVFREQYPDDLQIAVNLFWFYISTPNFDKSYRLARQLYEQSTSLDLQLLSKSLLFNGMLRGSRWNEIPAVCQEYKALVERWVREQPESIHPLVRDNLLTVMNPISYYEDNPEANRPLLERIGTYFVTKYRESIARSEIAYSRPKERASQKIKLGYIAQTFRRHPVGLLSRWVMQYHDRERFHLTFYLIDQPVDEITRQWFFGPEDTTRLFPGDPLAIARQIREDEIDILIDLDSGTTVSVSRVMALKPAPVQVNWLGFDSSGLPTIDYLLADPYVLPEKAQDYYFEKIWRLPHAFVAVDGFEVAVPTLRREDLGITAEAVIYLSSQTALKRNPPMIQLQMRILKAVPNSYFLIQGISNEMALRELLLSIAEKEGVSGERIKMMPLYQPTELYRANLTIADVILDTYPFNGGTTTLEALWMGIPVVTKVGRQWSSRNGYTLLTNAGITEGIAWNDAEYVEWGIRLGTDARLREEVRWKLRRSRRTSPLWNTRQFTKDLEEAYRQMREIYRESAE</sequence>
<dbReference type="Pfam" id="PF13844">
    <property type="entry name" value="Glyco_transf_41"/>
    <property type="match status" value="2"/>
</dbReference>
<gene>
    <name evidence="7" type="ORF">V0288_03370</name>
</gene>
<keyword evidence="8" id="KW-1185">Reference proteome</keyword>